<feature type="region of interest" description="Disordered" evidence="1">
    <location>
        <begin position="1"/>
        <end position="63"/>
    </location>
</feature>
<dbReference type="Proteomes" id="UP000823749">
    <property type="component" value="Chromosome 8"/>
</dbReference>
<gene>
    <name evidence="2" type="ORF">RHGRI_023032</name>
</gene>
<comment type="caution">
    <text evidence="2">The sequence shown here is derived from an EMBL/GenBank/DDBJ whole genome shotgun (WGS) entry which is preliminary data.</text>
</comment>
<feature type="compositionally biased region" description="Basic and acidic residues" evidence="1">
    <location>
        <begin position="8"/>
        <end position="24"/>
    </location>
</feature>
<keyword evidence="3" id="KW-1185">Reference proteome</keyword>
<evidence type="ECO:0000313" key="2">
    <source>
        <dbReference type="EMBL" id="KAG5535112.1"/>
    </source>
</evidence>
<feature type="compositionally biased region" description="Basic residues" evidence="1">
    <location>
        <begin position="47"/>
        <end position="56"/>
    </location>
</feature>
<feature type="region of interest" description="Disordered" evidence="1">
    <location>
        <begin position="76"/>
        <end position="111"/>
    </location>
</feature>
<reference evidence="2" key="1">
    <citation type="submission" date="2020-08" db="EMBL/GenBank/DDBJ databases">
        <title>Plant Genome Project.</title>
        <authorList>
            <person name="Zhang R.-G."/>
        </authorList>
    </citation>
    <scope>NUCLEOTIDE SEQUENCE</scope>
    <source>
        <strain evidence="2">WSP0</strain>
        <tissue evidence="2">Leaf</tissue>
    </source>
</reference>
<organism evidence="2 3">
    <name type="scientific">Rhododendron griersonianum</name>
    <dbReference type="NCBI Taxonomy" id="479676"/>
    <lineage>
        <taxon>Eukaryota</taxon>
        <taxon>Viridiplantae</taxon>
        <taxon>Streptophyta</taxon>
        <taxon>Embryophyta</taxon>
        <taxon>Tracheophyta</taxon>
        <taxon>Spermatophyta</taxon>
        <taxon>Magnoliopsida</taxon>
        <taxon>eudicotyledons</taxon>
        <taxon>Gunneridae</taxon>
        <taxon>Pentapetalae</taxon>
        <taxon>asterids</taxon>
        <taxon>Ericales</taxon>
        <taxon>Ericaceae</taxon>
        <taxon>Ericoideae</taxon>
        <taxon>Rhodoreae</taxon>
        <taxon>Rhododendron</taxon>
    </lineage>
</organism>
<feature type="compositionally biased region" description="Polar residues" evidence="1">
    <location>
        <begin position="100"/>
        <end position="111"/>
    </location>
</feature>
<sequence length="144" mass="16046">MGWATCEEINKERERERESARANEREEDADDQTNTTTTSAAGDHHRDRYHHRRPSLHRTAPPPVVIFAFATSDATMHSQESDSFKSGGNTPLLSGKEVSKNNQEGSNGIAGSSQEAIWFKQLYSEKAPKLERSSSLSLNLLFSP</sequence>
<evidence type="ECO:0000313" key="3">
    <source>
        <dbReference type="Proteomes" id="UP000823749"/>
    </source>
</evidence>
<accession>A0AAV6J5T7</accession>
<name>A0AAV6J5T7_9ERIC</name>
<dbReference type="AlphaFoldDB" id="A0AAV6J5T7"/>
<protein>
    <submittedName>
        <fullName evidence="2">Uncharacterized protein</fullName>
    </submittedName>
</protein>
<proteinExistence type="predicted"/>
<evidence type="ECO:0000256" key="1">
    <source>
        <dbReference type="SAM" id="MobiDB-lite"/>
    </source>
</evidence>
<dbReference type="EMBL" id="JACTNZ010000008">
    <property type="protein sequence ID" value="KAG5535112.1"/>
    <property type="molecule type" value="Genomic_DNA"/>
</dbReference>